<reference evidence="2 3" key="1">
    <citation type="submission" date="2016-10" db="EMBL/GenBank/DDBJ databases">
        <authorList>
            <person name="de Groot N.N."/>
        </authorList>
    </citation>
    <scope>NUCLEOTIDE SEQUENCE [LARGE SCALE GENOMIC DNA]</scope>
    <source>
        <strain evidence="2 3">LMG 2247</strain>
    </source>
</reference>
<evidence type="ECO:0000313" key="3">
    <source>
        <dbReference type="Proteomes" id="UP000199706"/>
    </source>
</evidence>
<dbReference type="OrthoDB" id="3667834at2"/>
<dbReference type="EMBL" id="FNCJ01000006">
    <property type="protein sequence ID" value="SDH02152.1"/>
    <property type="molecule type" value="Genomic_DNA"/>
</dbReference>
<dbReference type="InterPro" id="IPR003779">
    <property type="entry name" value="CMD-like"/>
</dbReference>
<dbReference type="Pfam" id="PF02627">
    <property type="entry name" value="CMD"/>
    <property type="match status" value="1"/>
</dbReference>
<dbReference type="GO" id="GO:0051920">
    <property type="term" value="F:peroxiredoxin activity"/>
    <property type="evidence" value="ECO:0007669"/>
    <property type="project" value="InterPro"/>
</dbReference>
<dbReference type="AlphaFoldDB" id="A0A1G7Z042"/>
<name>A0A1G7Z042_9BURK</name>
<dbReference type="Gene3D" id="1.20.1290.10">
    <property type="entry name" value="AhpD-like"/>
    <property type="match status" value="1"/>
</dbReference>
<dbReference type="Proteomes" id="UP000199706">
    <property type="component" value="Unassembled WGS sequence"/>
</dbReference>
<dbReference type="SUPFAM" id="SSF69118">
    <property type="entry name" value="AhpD-like"/>
    <property type="match status" value="1"/>
</dbReference>
<sequence length="188" mass="20778">MNTFPSYTIETAPAASKPALEDAKKTFGFVPNLQSHMAESPELLAGYSALWDLFARSTLTPHEQQVVYLSSNFENNCHYCMAGHSALARMIKMDPAVIAALRDGEPLPDPKLEALHRFTTIVVRERGFASDADVEAFLAAGFTRQNVLEVILGVATKVMSNYTNHVVHTQYDPFMKGNEWTKPAKTTA</sequence>
<evidence type="ECO:0000313" key="2">
    <source>
        <dbReference type="EMBL" id="SDH02152.1"/>
    </source>
</evidence>
<evidence type="ECO:0000259" key="1">
    <source>
        <dbReference type="Pfam" id="PF02627"/>
    </source>
</evidence>
<gene>
    <name evidence="2" type="ORF">SAMN05216466_106391</name>
</gene>
<protein>
    <submittedName>
        <fullName evidence="2">Alkylhydroperoxidase AhpD family core domain-containing protein</fullName>
    </submittedName>
</protein>
<feature type="domain" description="Carboxymuconolactone decarboxylase-like" evidence="1">
    <location>
        <begin position="41"/>
        <end position="101"/>
    </location>
</feature>
<dbReference type="PANTHER" id="PTHR35446:SF3">
    <property type="entry name" value="CMD DOMAIN-CONTAINING PROTEIN"/>
    <property type="match status" value="1"/>
</dbReference>
<accession>A0A1G7Z042</accession>
<keyword evidence="2" id="KW-0560">Oxidoreductase</keyword>
<keyword evidence="2" id="KW-0575">Peroxidase</keyword>
<organism evidence="2 3">
    <name type="scientific">Paraburkholderia phenazinium</name>
    <dbReference type="NCBI Taxonomy" id="60549"/>
    <lineage>
        <taxon>Bacteria</taxon>
        <taxon>Pseudomonadati</taxon>
        <taxon>Pseudomonadota</taxon>
        <taxon>Betaproteobacteria</taxon>
        <taxon>Burkholderiales</taxon>
        <taxon>Burkholderiaceae</taxon>
        <taxon>Paraburkholderia</taxon>
    </lineage>
</organism>
<proteinExistence type="predicted"/>
<dbReference type="PANTHER" id="PTHR35446">
    <property type="entry name" value="SI:CH211-175M2.5"/>
    <property type="match status" value="1"/>
</dbReference>
<dbReference type="RefSeq" id="WP_090685648.1">
    <property type="nucleotide sequence ID" value="NZ_CADERL010000012.1"/>
</dbReference>
<dbReference type="InterPro" id="IPR029032">
    <property type="entry name" value="AhpD-like"/>
</dbReference>